<proteinExistence type="predicted"/>
<dbReference type="Proteomes" id="UP001177140">
    <property type="component" value="Unassembled WGS sequence"/>
</dbReference>
<evidence type="ECO:0000313" key="3">
    <source>
        <dbReference type="Proteomes" id="UP001177140"/>
    </source>
</evidence>
<dbReference type="AlphaFoldDB" id="A0AA41VQ43"/>
<sequence length="82" mass="8816">MAKAAHLSLLTPFLIGFLLVLVVSDVAYVCGQRECISGGVVWGHDCGEDCDNACISASNFAVSHTECGTFLTLRYCECCRSH</sequence>
<reference evidence="2" key="1">
    <citation type="submission" date="2022-03" db="EMBL/GenBank/DDBJ databases">
        <title>A functionally conserved STORR gene fusion in Papaver species that diverged 16.8 million years ago.</title>
        <authorList>
            <person name="Catania T."/>
        </authorList>
    </citation>
    <scope>NUCLEOTIDE SEQUENCE</scope>
    <source>
        <strain evidence="2">S-191538</strain>
    </source>
</reference>
<organism evidence="2 3">
    <name type="scientific">Papaver nudicaule</name>
    <name type="common">Iceland poppy</name>
    <dbReference type="NCBI Taxonomy" id="74823"/>
    <lineage>
        <taxon>Eukaryota</taxon>
        <taxon>Viridiplantae</taxon>
        <taxon>Streptophyta</taxon>
        <taxon>Embryophyta</taxon>
        <taxon>Tracheophyta</taxon>
        <taxon>Spermatophyta</taxon>
        <taxon>Magnoliopsida</taxon>
        <taxon>Ranunculales</taxon>
        <taxon>Papaveraceae</taxon>
        <taxon>Papaveroideae</taxon>
        <taxon>Papaver</taxon>
    </lineage>
</organism>
<accession>A0AA41VQ43</accession>
<protein>
    <recommendedName>
        <fullName evidence="4">Defensin</fullName>
    </recommendedName>
</protein>
<evidence type="ECO:0000313" key="2">
    <source>
        <dbReference type="EMBL" id="MCL7045396.1"/>
    </source>
</evidence>
<evidence type="ECO:0008006" key="4">
    <source>
        <dbReference type="Google" id="ProtNLM"/>
    </source>
</evidence>
<comment type="caution">
    <text evidence="2">The sequence shown here is derived from an EMBL/GenBank/DDBJ whole genome shotgun (WGS) entry which is preliminary data.</text>
</comment>
<gene>
    <name evidence="2" type="ORF">MKW94_003887</name>
</gene>
<dbReference type="EMBL" id="JAJJMA010269279">
    <property type="protein sequence ID" value="MCL7045396.1"/>
    <property type="molecule type" value="Genomic_DNA"/>
</dbReference>
<feature type="chain" id="PRO_5041337120" description="Defensin" evidence="1">
    <location>
        <begin position="32"/>
        <end position="82"/>
    </location>
</feature>
<feature type="signal peptide" evidence="1">
    <location>
        <begin position="1"/>
        <end position="31"/>
    </location>
</feature>
<name>A0AA41VQ43_PAPNU</name>
<keyword evidence="1" id="KW-0732">Signal</keyword>
<keyword evidence="3" id="KW-1185">Reference proteome</keyword>
<evidence type="ECO:0000256" key="1">
    <source>
        <dbReference type="SAM" id="SignalP"/>
    </source>
</evidence>